<feature type="transmembrane region" description="Helical" evidence="17">
    <location>
        <begin position="187"/>
        <end position="211"/>
    </location>
</feature>
<protein>
    <recommendedName>
        <fullName evidence="4 17">Undecaprenyl-diphosphatase</fullName>
        <ecNumber evidence="3 17">3.6.1.27</ecNumber>
    </recommendedName>
    <alternativeName>
        <fullName evidence="15 17">Bacitracin resistance protein</fullName>
    </alternativeName>
    <alternativeName>
        <fullName evidence="14 17">Undecaprenyl pyrophosphate phosphatase</fullName>
    </alternativeName>
</protein>
<evidence type="ECO:0000256" key="3">
    <source>
        <dbReference type="ARBA" id="ARBA00012374"/>
    </source>
</evidence>
<comment type="subcellular location">
    <subcellularLocation>
        <location evidence="1 17">Cell membrane</location>
        <topology evidence="1 17">Multi-pass membrane protein</topology>
    </subcellularLocation>
</comment>
<keyword evidence="9 17" id="KW-0573">Peptidoglycan synthesis</keyword>
<evidence type="ECO:0000256" key="13">
    <source>
        <dbReference type="ARBA" id="ARBA00023316"/>
    </source>
</evidence>
<evidence type="ECO:0000256" key="8">
    <source>
        <dbReference type="ARBA" id="ARBA00022960"/>
    </source>
</evidence>
<dbReference type="NCBIfam" id="TIGR00753">
    <property type="entry name" value="undec_PP_bacA"/>
    <property type="match status" value="1"/>
</dbReference>
<keyword evidence="10 17" id="KW-1133">Transmembrane helix</keyword>
<dbReference type="NCBIfam" id="NF001389">
    <property type="entry name" value="PRK00281.1-2"/>
    <property type="match status" value="1"/>
</dbReference>
<evidence type="ECO:0000256" key="2">
    <source>
        <dbReference type="ARBA" id="ARBA00010621"/>
    </source>
</evidence>
<dbReference type="GO" id="GO:0050380">
    <property type="term" value="F:undecaprenyl-diphosphatase activity"/>
    <property type="evidence" value="ECO:0007669"/>
    <property type="project" value="UniProtKB-EC"/>
</dbReference>
<evidence type="ECO:0000256" key="7">
    <source>
        <dbReference type="ARBA" id="ARBA00022801"/>
    </source>
</evidence>
<dbReference type="EMBL" id="JAPQES010000001">
    <property type="protein sequence ID" value="MCY6369027.1"/>
    <property type="molecule type" value="Genomic_DNA"/>
</dbReference>
<evidence type="ECO:0000313" key="19">
    <source>
        <dbReference type="Proteomes" id="UP001079657"/>
    </source>
</evidence>
<evidence type="ECO:0000256" key="17">
    <source>
        <dbReference type="HAMAP-Rule" id="MF_01006"/>
    </source>
</evidence>
<feature type="transmembrane region" description="Helical" evidence="17">
    <location>
        <begin position="265"/>
        <end position="283"/>
    </location>
</feature>
<evidence type="ECO:0000256" key="12">
    <source>
        <dbReference type="ARBA" id="ARBA00023251"/>
    </source>
</evidence>
<evidence type="ECO:0000313" key="18">
    <source>
        <dbReference type="EMBL" id="MCY6369027.1"/>
    </source>
</evidence>
<comment type="miscellaneous">
    <text evidence="17">Bacitracin is thought to be involved in the inhibition of peptidoglycan synthesis by sequestering undecaprenyl diphosphate, thereby reducing the pool of lipid carrier available.</text>
</comment>
<feature type="transmembrane region" description="Helical" evidence="17">
    <location>
        <begin position="7"/>
        <end position="34"/>
    </location>
</feature>
<dbReference type="Pfam" id="PF02673">
    <property type="entry name" value="BacA"/>
    <property type="match status" value="1"/>
</dbReference>
<keyword evidence="13 17" id="KW-0961">Cell wall biogenesis/degradation</keyword>
<comment type="caution">
    <text evidence="18">The sequence shown here is derived from an EMBL/GenBank/DDBJ whole genome shotgun (WGS) entry which is preliminary data.</text>
</comment>
<keyword evidence="5 17" id="KW-1003">Cell membrane</keyword>
<dbReference type="InterPro" id="IPR003824">
    <property type="entry name" value="UppP"/>
</dbReference>
<evidence type="ECO:0000256" key="14">
    <source>
        <dbReference type="ARBA" id="ARBA00032707"/>
    </source>
</evidence>
<dbReference type="Proteomes" id="UP001079657">
    <property type="component" value="Unassembled WGS sequence"/>
</dbReference>
<dbReference type="EC" id="3.6.1.27" evidence="3 17"/>
<evidence type="ECO:0000256" key="16">
    <source>
        <dbReference type="ARBA" id="ARBA00047594"/>
    </source>
</evidence>
<proteinExistence type="inferred from homology"/>
<evidence type="ECO:0000256" key="10">
    <source>
        <dbReference type="ARBA" id="ARBA00022989"/>
    </source>
</evidence>
<keyword evidence="7 17" id="KW-0378">Hydrolase</keyword>
<keyword evidence="11 17" id="KW-0472">Membrane</keyword>
<feature type="transmembrane region" description="Helical" evidence="17">
    <location>
        <begin position="121"/>
        <end position="142"/>
    </location>
</feature>
<gene>
    <name evidence="17" type="primary">uppP</name>
    <name evidence="18" type="ORF">OXH55_00015</name>
</gene>
<comment type="function">
    <text evidence="17">Catalyzes the dephosphorylation of undecaprenyl diphosphate (UPP). Confers resistance to bacitracin.</text>
</comment>
<comment type="similarity">
    <text evidence="2 17">Belongs to the UppP family.</text>
</comment>
<dbReference type="PANTHER" id="PTHR30622">
    <property type="entry name" value="UNDECAPRENYL-DIPHOSPHATASE"/>
    <property type="match status" value="1"/>
</dbReference>
<feature type="transmembrane region" description="Helical" evidence="17">
    <location>
        <begin position="97"/>
        <end position="115"/>
    </location>
</feature>
<comment type="catalytic activity">
    <reaction evidence="16 17">
        <text>di-trans,octa-cis-undecaprenyl diphosphate + H2O = di-trans,octa-cis-undecaprenyl phosphate + phosphate + H(+)</text>
        <dbReference type="Rhea" id="RHEA:28094"/>
        <dbReference type="ChEBI" id="CHEBI:15377"/>
        <dbReference type="ChEBI" id="CHEBI:15378"/>
        <dbReference type="ChEBI" id="CHEBI:43474"/>
        <dbReference type="ChEBI" id="CHEBI:58405"/>
        <dbReference type="ChEBI" id="CHEBI:60392"/>
        <dbReference type="EC" id="3.6.1.27"/>
    </reaction>
</comment>
<feature type="transmembrane region" description="Helical" evidence="17">
    <location>
        <begin position="231"/>
        <end position="253"/>
    </location>
</feature>
<name>A0ABT4CIZ7_9CLOT</name>
<dbReference type="NCBIfam" id="NF001390">
    <property type="entry name" value="PRK00281.1-4"/>
    <property type="match status" value="1"/>
</dbReference>
<evidence type="ECO:0000256" key="15">
    <source>
        <dbReference type="ARBA" id="ARBA00032932"/>
    </source>
</evidence>
<keyword evidence="19" id="KW-1185">Reference proteome</keyword>
<keyword evidence="6 17" id="KW-0812">Transmembrane</keyword>
<dbReference type="HAMAP" id="MF_01006">
    <property type="entry name" value="Undec_diphosphatase"/>
    <property type="match status" value="1"/>
</dbReference>
<reference evidence="18" key="1">
    <citation type="submission" date="2022-12" db="EMBL/GenBank/DDBJ databases">
        <authorList>
            <person name="Wang J."/>
        </authorList>
    </citation>
    <scope>NUCLEOTIDE SEQUENCE</scope>
    <source>
        <strain evidence="18">HY-42-06</strain>
    </source>
</reference>
<keyword evidence="12 17" id="KW-0046">Antibiotic resistance</keyword>
<evidence type="ECO:0000256" key="11">
    <source>
        <dbReference type="ARBA" id="ARBA00023136"/>
    </source>
</evidence>
<keyword evidence="8 17" id="KW-0133">Cell shape</keyword>
<sequence>MVTNLIFILKAIIIGIVEGITEFLPVSSTGHMIIVGHLIGFNEGGGPAAIYSKAYLNMFEVVIQLGAILAIVVLYWNKIKGSFENFSPSKPKSGFKFWFNIFVACIPAGILGILFKDKIEAKLFYPLPVSIALLVGAFWMLYAEKKYRRKFTTRTIDDITVKQAIIVGIFQCLALWPGMSRSASTIIGGWICGLSTVAAAEFSFFLALPVMVGASALSILKHTVALNIPQVIALTVGFVVSFIVALIVVDKFITFLKKKPMRVFAIYRVLIGIIMLGLIFTQVI</sequence>
<evidence type="ECO:0000256" key="9">
    <source>
        <dbReference type="ARBA" id="ARBA00022984"/>
    </source>
</evidence>
<dbReference type="RefSeq" id="WP_268048992.1">
    <property type="nucleotide sequence ID" value="NZ_JAPQES010000001.1"/>
</dbReference>
<dbReference type="PANTHER" id="PTHR30622:SF3">
    <property type="entry name" value="UNDECAPRENYL-DIPHOSPHATASE"/>
    <property type="match status" value="1"/>
</dbReference>
<accession>A0ABT4CIZ7</accession>
<feature type="transmembrane region" description="Helical" evidence="17">
    <location>
        <begin position="54"/>
        <end position="76"/>
    </location>
</feature>
<evidence type="ECO:0000256" key="4">
    <source>
        <dbReference type="ARBA" id="ARBA00021581"/>
    </source>
</evidence>
<evidence type="ECO:0000256" key="5">
    <source>
        <dbReference type="ARBA" id="ARBA00022475"/>
    </source>
</evidence>
<evidence type="ECO:0000256" key="6">
    <source>
        <dbReference type="ARBA" id="ARBA00022692"/>
    </source>
</evidence>
<evidence type="ECO:0000256" key="1">
    <source>
        <dbReference type="ARBA" id="ARBA00004651"/>
    </source>
</evidence>
<organism evidence="18 19">
    <name type="scientific">Clostridium ganghwense</name>
    <dbReference type="NCBI Taxonomy" id="312089"/>
    <lineage>
        <taxon>Bacteria</taxon>
        <taxon>Bacillati</taxon>
        <taxon>Bacillota</taxon>
        <taxon>Clostridia</taxon>
        <taxon>Eubacteriales</taxon>
        <taxon>Clostridiaceae</taxon>
        <taxon>Clostridium</taxon>
    </lineage>
</organism>